<feature type="region of interest" description="Disordered" evidence="1">
    <location>
        <begin position="96"/>
        <end position="123"/>
    </location>
</feature>
<keyword evidence="3" id="KW-1185">Reference proteome</keyword>
<dbReference type="PANTHER" id="PTHR13217:SF11">
    <property type="entry name" value="PLECKSTRIN HOMOLOGY DOMAIN-CONTAINING FAMILY G MEMBER 5"/>
    <property type="match status" value="1"/>
</dbReference>
<dbReference type="InterPro" id="IPR035899">
    <property type="entry name" value="DBL_dom_sf"/>
</dbReference>
<dbReference type="Pfam" id="PF00621">
    <property type="entry name" value="RhoGEF"/>
    <property type="match status" value="1"/>
</dbReference>
<dbReference type="RefSeq" id="XP_065656022.1">
    <property type="nucleotide sequence ID" value="XM_065799950.1"/>
</dbReference>
<dbReference type="GeneID" id="101239125"/>
<feature type="compositionally biased region" description="Polar residues" evidence="1">
    <location>
        <begin position="112"/>
        <end position="123"/>
    </location>
</feature>
<dbReference type="InterPro" id="IPR040181">
    <property type="entry name" value="PKHG5/7"/>
</dbReference>
<evidence type="ECO:0000313" key="3">
    <source>
        <dbReference type="Proteomes" id="UP001652625"/>
    </source>
</evidence>
<dbReference type="Proteomes" id="UP001652625">
    <property type="component" value="Chromosome 06"/>
</dbReference>
<proteinExistence type="predicted"/>
<dbReference type="SUPFAM" id="SSF48065">
    <property type="entry name" value="DBL homology domain (DH-domain)"/>
    <property type="match status" value="1"/>
</dbReference>
<evidence type="ECO:0000256" key="1">
    <source>
        <dbReference type="SAM" id="MobiDB-lite"/>
    </source>
</evidence>
<dbReference type="SMART" id="SM00325">
    <property type="entry name" value="RhoGEF"/>
    <property type="match status" value="1"/>
</dbReference>
<gene>
    <name evidence="4" type="primary">LOC101239125</name>
</gene>
<dbReference type="CDD" id="cd17068">
    <property type="entry name" value="RBD_PLEKHG5"/>
    <property type="match status" value="1"/>
</dbReference>
<dbReference type="PANTHER" id="PTHR13217">
    <property type="entry name" value="PLECKSTRIN HOMOLOGY DOMAIN-CONTAINING FAMILY G MEMBER 7"/>
    <property type="match status" value="1"/>
</dbReference>
<dbReference type="InterPro" id="IPR000219">
    <property type="entry name" value="DH_dom"/>
</dbReference>
<reference evidence="4" key="1">
    <citation type="submission" date="2025-08" db="UniProtKB">
        <authorList>
            <consortium name="RefSeq"/>
        </authorList>
    </citation>
    <scope>IDENTIFICATION</scope>
</reference>
<dbReference type="Gene3D" id="1.20.900.10">
    <property type="entry name" value="Dbl homology (DH) domain"/>
    <property type="match status" value="1"/>
</dbReference>
<protein>
    <submittedName>
        <fullName evidence="4">Pleckstrin homology domain-containing family G member 5 isoform X4</fullName>
    </submittedName>
</protein>
<feature type="domain" description="DH" evidence="2">
    <location>
        <begin position="194"/>
        <end position="386"/>
    </location>
</feature>
<dbReference type="Gene3D" id="2.30.29.30">
    <property type="entry name" value="Pleckstrin-homology domain (PH domain)/Phosphotyrosine-binding domain (PTB)"/>
    <property type="match status" value="1"/>
</dbReference>
<dbReference type="CDD" id="cd00160">
    <property type="entry name" value="RhoGEF"/>
    <property type="match status" value="1"/>
</dbReference>
<organism evidence="3 4">
    <name type="scientific">Hydra vulgaris</name>
    <name type="common">Hydra</name>
    <name type="synonym">Hydra attenuata</name>
    <dbReference type="NCBI Taxonomy" id="6087"/>
    <lineage>
        <taxon>Eukaryota</taxon>
        <taxon>Metazoa</taxon>
        <taxon>Cnidaria</taxon>
        <taxon>Hydrozoa</taxon>
        <taxon>Hydroidolina</taxon>
        <taxon>Anthoathecata</taxon>
        <taxon>Aplanulata</taxon>
        <taxon>Hydridae</taxon>
        <taxon>Hydra</taxon>
    </lineage>
</organism>
<accession>A0ABM4C390</accession>
<evidence type="ECO:0000259" key="2">
    <source>
        <dbReference type="PROSITE" id="PS50010"/>
    </source>
</evidence>
<dbReference type="InterPro" id="IPR011993">
    <property type="entry name" value="PH-like_dom_sf"/>
</dbReference>
<evidence type="ECO:0000313" key="4">
    <source>
        <dbReference type="RefSeq" id="XP_065656022.1"/>
    </source>
</evidence>
<sequence>MSSKEYFTLQFYNDLDSKVDAEKVPVCKGKSLKESAEICLSKRNLSFSTHSVFLESSKTPLPLSFDTFHFGGNILHVKANQEMQVDERIIMLMKTSEDKSQVGPRHKKSEDNNAQNGKSSFTPKLNRKVLQSKDFSNSLKDVIHNISNMLAQQAKDNLDNGDNNDLEFDNEVFLEDSWTDVITEVSKLSQECRIQQEAIWELLMTEKNYIRKIRLIIKVFKKYLVSLQESGILTEVDPKKLFSNILEVYEANMVFWAKHLNFVVKDVRRTKQTINPLQLLDSFSNFEEIFNPYIHYCMEEANCVKYLKSLRRKNEFFVEYLLWCENSSQCMRLKLADLLVKPMQRITKYNLLLKVILKKTHNEKECLAMEKVIAQVEQFVGKINATMRLQQEEQKLNTVLNKLELYLPIESATDEIEKHVAEYCNFDLRAPIPGLAAHEKRFLLYEGPMKIVEKNGRIDVQAFLFTDVLIMTKPKRGGEKYRIVRQPYCLSKVVLHVLAGSLLFVYLNEYGVMSTAFTLLLNPNEQSKWIEAIDKAKTFYEKARKENGSTSDFLNNDIALRTLKGESFSQAASSILIHRNFLDLNEIA</sequence>
<dbReference type="SUPFAM" id="SSF50729">
    <property type="entry name" value="PH domain-like"/>
    <property type="match status" value="1"/>
</dbReference>
<dbReference type="PROSITE" id="PS50010">
    <property type="entry name" value="DH_2"/>
    <property type="match status" value="1"/>
</dbReference>
<name>A0ABM4C390_HYDVU</name>